<evidence type="ECO:0008006" key="3">
    <source>
        <dbReference type="Google" id="ProtNLM"/>
    </source>
</evidence>
<accession>A0ABC8JPZ5</accession>
<dbReference type="Proteomes" id="UP001642260">
    <property type="component" value="Unassembled WGS sequence"/>
</dbReference>
<organism evidence="1 2">
    <name type="scientific">Eruca vesicaria subsp. sativa</name>
    <name type="common">Garden rocket</name>
    <name type="synonym">Eruca sativa</name>
    <dbReference type="NCBI Taxonomy" id="29727"/>
    <lineage>
        <taxon>Eukaryota</taxon>
        <taxon>Viridiplantae</taxon>
        <taxon>Streptophyta</taxon>
        <taxon>Embryophyta</taxon>
        <taxon>Tracheophyta</taxon>
        <taxon>Spermatophyta</taxon>
        <taxon>Magnoliopsida</taxon>
        <taxon>eudicotyledons</taxon>
        <taxon>Gunneridae</taxon>
        <taxon>Pentapetalae</taxon>
        <taxon>rosids</taxon>
        <taxon>malvids</taxon>
        <taxon>Brassicales</taxon>
        <taxon>Brassicaceae</taxon>
        <taxon>Brassiceae</taxon>
        <taxon>Eruca</taxon>
    </lineage>
</organism>
<dbReference type="InterPro" id="IPR012340">
    <property type="entry name" value="NA-bd_OB-fold"/>
</dbReference>
<evidence type="ECO:0000313" key="2">
    <source>
        <dbReference type="Proteomes" id="UP001642260"/>
    </source>
</evidence>
<dbReference type="SUPFAM" id="SSF50249">
    <property type="entry name" value="Nucleic acid-binding proteins"/>
    <property type="match status" value="1"/>
</dbReference>
<name>A0ABC8JPZ5_ERUVS</name>
<evidence type="ECO:0000313" key="1">
    <source>
        <dbReference type="EMBL" id="CAH8329864.1"/>
    </source>
</evidence>
<dbReference type="AlphaFoldDB" id="A0ABC8JPZ5"/>
<protein>
    <recommendedName>
        <fullName evidence="3">Replication factor A C-terminal domain-containing protein</fullName>
    </recommendedName>
</protein>
<sequence length="315" mass="35042">MANQTAVTTAQAPSPRLFSQVSARPGDSKLIFRLIHFWEARNNLNGGILIGFDMLIIDEALCVDALFSSEFLIVWLSISTVAQGFIPKNRLNRYENDLEHGCIYTLTNFFASNNKVMYCVDDQKLYFTTLSHHLINSYSSRLAANPAAASSVNKVEIVKFETPKMRGIATFIKCEPQNTYATLIAYFDCIATIDDVKLGTEWYFIACKDCQTKLNQGPTTFICPKCRNENATAIAKVIKLENGGDGAEHEVPLPQCFIDTIVQTHKFRIKVAHFNFTSEMTLTVTKLVSPAVLPPKDRPADMSALPPASEVDISL</sequence>
<proteinExistence type="predicted"/>
<dbReference type="EMBL" id="CAKOAT010111266">
    <property type="protein sequence ID" value="CAH8329864.1"/>
    <property type="molecule type" value="Genomic_DNA"/>
</dbReference>
<feature type="non-terminal residue" evidence="1">
    <location>
        <position position="315"/>
    </location>
</feature>
<keyword evidence="2" id="KW-1185">Reference proteome</keyword>
<reference evidence="1 2" key="1">
    <citation type="submission" date="2022-03" db="EMBL/GenBank/DDBJ databases">
        <authorList>
            <person name="Macdonald S."/>
            <person name="Ahmed S."/>
            <person name="Newling K."/>
        </authorList>
    </citation>
    <scope>NUCLEOTIDE SEQUENCE [LARGE SCALE GENOMIC DNA]</scope>
</reference>
<comment type="caution">
    <text evidence="1">The sequence shown here is derived from an EMBL/GenBank/DDBJ whole genome shotgun (WGS) entry which is preliminary data.</text>
</comment>
<dbReference type="Gene3D" id="2.40.50.140">
    <property type="entry name" value="Nucleic acid-binding proteins"/>
    <property type="match status" value="1"/>
</dbReference>
<gene>
    <name evidence="1" type="ORF">ERUC_LOCUS11718</name>
</gene>